<dbReference type="InterPro" id="IPR011032">
    <property type="entry name" value="GroES-like_sf"/>
</dbReference>
<dbReference type="EMBL" id="LT854705">
    <property type="protein sequence ID" value="SMS13440.1"/>
    <property type="molecule type" value="Genomic_DNA"/>
</dbReference>
<dbReference type="Pfam" id="PF08240">
    <property type="entry name" value="ADH_N"/>
    <property type="match status" value="1"/>
</dbReference>
<dbReference type="InterPro" id="IPR020843">
    <property type="entry name" value="ER"/>
</dbReference>
<dbReference type="RefSeq" id="WP_087741496.1">
    <property type="nucleotide sequence ID" value="NZ_JBPWQU010000003.1"/>
</dbReference>
<dbReference type="PANTHER" id="PTHR11695:SF648">
    <property type="entry name" value="ZINC-BINDING OXIDOREDUCTASE"/>
    <property type="match status" value="1"/>
</dbReference>
<organism evidence="2 3">
    <name type="scientific">Levilactobacillus zymae</name>
    <dbReference type="NCBI Taxonomy" id="267363"/>
    <lineage>
        <taxon>Bacteria</taxon>
        <taxon>Bacillati</taxon>
        <taxon>Bacillota</taxon>
        <taxon>Bacilli</taxon>
        <taxon>Lactobacillales</taxon>
        <taxon>Lactobacillaceae</taxon>
        <taxon>Levilactobacillus</taxon>
    </lineage>
</organism>
<dbReference type="Proteomes" id="UP000195412">
    <property type="component" value="Chromosome I"/>
</dbReference>
<name>A0A1Y6JUE6_9LACO</name>
<dbReference type="SUPFAM" id="SSF50129">
    <property type="entry name" value="GroES-like"/>
    <property type="match status" value="1"/>
</dbReference>
<evidence type="ECO:0000259" key="1">
    <source>
        <dbReference type="SMART" id="SM00829"/>
    </source>
</evidence>
<dbReference type="GO" id="GO:0016829">
    <property type="term" value="F:lyase activity"/>
    <property type="evidence" value="ECO:0007669"/>
    <property type="project" value="UniProtKB-KW"/>
</dbReference>
<dbReference type="InterPro" id="IPR036291">
    <property type="entry name" value="NAD(P)-bd_dom_sf"/>
</dbReference>
<evidence type="ECO:0000313" key="3">
    <source>
        <dbReference type="Proteomes" id="UP000195412"/>
    </source>
</evidence>
<feature type="domain" description="Enoyl reductase (ER)" evidence="1">
    <location>
        <begin position="10"/>
        <end position="310"/>
    </location>
</feature>
<protein>
    <submittedName>
        <fullName evidence="2">Bifunctional protein: zinc-containing alcohol dehydrogenase quinone oxidoreductase (NADPH:quinone reductase) / Similar to arginate lyase</fullName>
        <ecNumber evidence="2">1.1.1.-</ecNumber>
    </submittedName>
</protein>
<dbReference type="CDD" id="cd05289">
    <property type="entry name" value="MDR_like_2"/>
    <property type="match status" value="1"/>
</dbReference>
<sequence length="314" mass="32915">MKTIAINQYGPSTAFKPLELPQPTPTADEVLVEIHAFSINPMDVAGRQGQLGAPFTDQWSFPLVLGWDFAGVIVQVGANVTNLALGDRVFGALASAHAATNGTYGEFVATGTEELAKMPAGLSFDQAAALPIGGMTAYYGMTHSLDLQPGQKILVQGGAGGVGLFAVQIAKALGAEVTTTASASHRDLLLKLGVDQVIDYHETSPADVLHNFDAVFDTVGDVATGLKVLKSDGKLSTIAAQPTRDQQHDQDKQVAFQFTQGSSADLTALADLVVTGKVRVMLTTLPFSAASVSQAHQTIEGHHTTGKQVIHVKD</sequence>
<evidence type="ECO:0000313" key="2">
    <source>
        <dbReference type="EMBL" id="SMS13440.1"/>
    </source>
</evidence>
<dbReference type="Pfam" id="PF13602">
    <property type="entry name" value="ADH_zinc_N_2"/>
    <property type="match status" value="1"/>
</dbReference>
<dbReference type="Gene3D" id="3.40.50.720">
    <property type="entry name" value="NAD(P)-binding Rossmann-like Domain"/>
    <property type="match status" value="1"/>
</dbReference>
<dbReference type="SUPFAM" id="SSF51735">
    <property type="entry name" value="NAD(P)-binding Rossmann-fold domains"/>
    <property type="match status" value="1"/>
</dbReference>
<dbReference type="PROSITE" id="PS01162">
    <property type="entry name" value="QOR_ZETA_CRYSTAL"/>
    <property type="match status" value="1"/>
</dbReference>
<accession>A0A1Y6JUE6</accession>
<proteinExistence type="predicted"/>
<dbReference type="InterPro" id="IPR050700">
    <property type="entry name" value="YIM1/Zinc_Alcohol_DH_Fams"/>
</dbReference>
<dbReference type="AlphaFoldDB" id="A0A1Y6JUE6"/>
<keyword evidence="2" id="KW-0456">Lyase</keyword>
<dbReference type="InterPro" id="IPR002364">
    <property type="entry name" value="Quin_OxRdtase/zeta-crystal_CS"/>
</dbReference>
<dbReference type="PANTHER" id="PTHR11695">
    <property type="entry name" value="ALCOHOL DEHYDROGENASE RELATED"/>
    <property type="match status" value="1"/>
</dbReference>
<dbReference type="SMART" id="SM00829">
    <property type="entry name" value="PKS_ER"/>
    <property type="match status" value="1"/>
</dbReference>
<dbReference type="InterPro" id="IPR013154">
    <property type="entry name" value="ADH-like_N"/>
</dbReference>
<dbReference type="Gene3D" id="3.90.180.10">
    <property type="entry name" value="Medium-chain alcohol dehydrogenases, catalytic domain"/>
    <property type="match status" value="1"/>
</dbReference>
<reference evidence="3" key="1">
    <citation type="submission" date="2017-05" db="EMBL/GenBank/DDBJ databases">
        <authorList>
            <person name="Papadimitriou K."/>
        </authorList>
    </citation>
    <scope>NUCLEOTIDE SEQUENCE [LARGE SCALE GENOMIC DNA]</scope>
    <source>
        <strain evidence="3">ACA-DC 3411</strain>
    </source>
</reference>
<dbReference type="KEGG" id="lzy:LZ3411_0390"/>
<dbReference type="GO" id="GO:0016491">
    <property type="term" value="F:oxidoreductase activity"/>
    <property type="evidence" value="ECO:0007669"/>
    <property type="project" value="UniProtKB-KW"/>
</dbReference>
<dbReference type="GO" id="GO:0008270">
    <property type="term" value="F:zinc ion binding"/>
    <property type="evidence" value="ECO:0007669"/>
    <property type="project" value="InterPro"/>
</dbReference>
<gene>
    <name evidence="2" type="ORF">LZ3411_0390</name>
</gene>
<keyword evidence="2" id="KW-0560">Oxidoreductase</keyword>
<dbReference type="EC" id="1.1.1.-" evidence="2"/>